<dbReference type="InterPro" id="IPR013699">
    <property type="entry name" value="Signal_recog_part_SRP72_RNA-bd"/>
</dbReference>
<proteinExistence type="inferred from homology"/>
<evidence type="ECO:0000256" key="2">
    <source>
        <dbReference type="ARBA" id="ARBA00004496"/>
    </source>
</evidence>
<feature type="domain" description="Signal recognition particle SRP72 subunit RNA-binding" evidence="12">
    <location>
        <begin position="441"/>
        <end position="482"/>
    </location>
</feature>
<dbReference type="RefSeq" id="XP_067522997.1">
    <property type="nucleotide sequence ID" value="XM_067666896.1"/>
</dbReference>
<evidence type="ECO:0000256" key="3">
    <source>
        <dbReference type="ARBA" id="ARBA00007676"/>
    </source>
</evidence>
<dbReference type="InParanoid" id="I1CGM1"/>
<feature type="compositionally biased region" description="Gly residues" evidence="11">
    <location>
        <begin position="500"/>
        <end position="509"/>
    </location>
</feature>
<evidence type="ECO:0000313" key="14">
    <source>
        <dbReference type="Proteomes" id="UP000009138"/>
    </source>
</evidence>
<keyword evidence="6" id="KW-0256">Endoplasmic reticulum</keyword>
<dbReference type="EMBL" id="CH476741">
    <property type="protein sequence ID" value="EIE87601.1"/>
    <property type="molecule type" value="Genomic_DNA"/>
</dbReference>
<feature type="region of interest" description="Disordered" evidence="11">
    <location>
        <begin position="434"/>
        <end position="558"/>
    </location>
</feature>
<dbReference type="PROSITE" id="PS50005">
    <property type="entry name" value="TPR"/>
    <property type="match status" value="1"/>
</dbReference>
<feature type="repeat" description="TPR" evidence="9">
    <location>
        <begin position="351"/>
        <end position="384"/>
    </location>
</feature>
<dbReference type="OMA" id="NDMKVLA"/>
<reference evidence="13 14" key="1">
    <citation type="journal article" date="2009" name="PLoS Genet.">
        <title>Genomic analysis of the basal lineage fungus Rhizopus oryzae reveals a whole-genome duplication.</title>
        <authorList>
            <person name="Ma L.-J."/>
            <person name="Ibrahim A.S."/>
            <person name="Skory C."/>
            <person name="Grabherr M.G."/>
            <person name="Burger G."/>
            <person name="Butler M."/>
            <person name="Elias M."/>
            <person name="Idnurm A."/>
            <person name="Lang B.F."/>
            <person name="Sone T."/>
            <person name="Abe A."/>
            <person name="Calvo S.E."/>
            <person name="Corrochano L.M."/>
            <person name="Engels R."/>
            <person name="Fu J."/>
            <person name="Hansberg W."/>
            <person name="Kim J.-M."/>
            <person name="Kodira C.D."/>
            <person name="Koehrsen M.J."/>
            <person name="Liu B."/>
            <person name="Miranda-Saavedra D."/>
            <person name="O'Leary S."/>
            <person name="Ortiz-Castellanos L."/>
            <person name="Poulter R."/>
            <person name="Rodriguez-Romero J."/>
            <person name="Ruiz-Herrera J."/>
            <person name="Shen Y.-Q."/>
            <person name="Zeng Q."/>
            <person name="Galagan J."/>
            <person name="Birren B.W."/>
            <person name="Cuomo C.A."/>
            <person name="Wickes B.L."/>
        </authorList>
    </citation>
    <scope>NUCLEOTIDE SEQUENCE [LARGE SCALE GENOMIC DNA]</scope>
    <source>
        <strain evidence="14">RA 99-880 / ATCC MYA-4621 / FGSC 9543 / NRRL 43880</strain>
    </source>
</reference>
<dbReference type="Pfam" id="PF08492">
    <property type="entry name" value="SRP72"/>
    <property type="match status" value="1"/>
</dbReference>
<gene>
    <name evidence="13" type="ORF">RO3G_12312</name>
</gene>
<dbReference type="Pfam" id="PF13432">
    <property type="entry name" value="TPR_16"/>
    <property type="match status" value="1"/>
</dbReference>
<dbReference type="InterPro" id="IPR011990">
    <property type="entry name" value="TPR-like_helical_dom_sf"/>
</dbReference>
<dbReference type="GO" id="GO:0005783">
    <property type="term" value="C:endoplasmic reticulum"/>
    <property type="evidence" value="ECO:0007669"/>
    <property type="project" value="UniProtKB-SubCell"/>
</dbReference>
<comment type="similarity">
    <text evidence="3">Belongs to the SRP72 family.</text>
</comment>
<feature type="compositionally biased region" description="Basic and acidic residues" evidence="11">
    <location>
        <begin position="468"/>
        <end position="480"/>
    </location>
</feature>
<keyword evidence="10" id="KW-0175">Coiled coil</keyword>
<dbReference type="eggNOG" id="KOG2376">
    <property type="taxonomic scope" value="Eukaryota"/>
</dbReference>
<evidence type="ECO:0000256" key="4">
    <source>
        <dbReference type="ARBA" id="ARBA00018350"/>
    </source>
</evidence>
<feature type="compositionally biased region" description="Basic residues" evidence="11">
    <location>
        <begin position="481"/>
        <end position="491"/>
    </location>
</feature>
<dbReference type="STRING" id="246409.I1CGM1"/>
<dbReference type="SUPFAM" id="SSF48452">
    <property type="entry name" value="TPR-like"/>
    <property type="match status" value="2"/>
</dbReference>
<dbReference type="GO" id="GO:0008312">
    <property type="term" value="F:7S RNA binding"/>
    <property type="evidence" value="ECO:0007669"/>
    <property type="project" value="InterPro"/>
</dbReference>
<dbReference type="Gene3D" id="1.25.40.10">
    <property type="entry name" value="Tetratricopeptide repeat domain"/>
    <property type="match status" value="3"/>
</dbReference>
<dbReference type="GeneID" id="93619277"/>
<dbReference type="VEuPathDB" id="FungiDB:RO3G_12312"/>
<protein>
    <recommendedName>
        <fullName evidence="4">Signal recognition particle subunit SRP72</fullName>
    </recommendedName>
</protein>
<feature type="compositionally biased region" description="Basic residues" evidence="11">
    <location>
        <begin position="443"/>
        <end position="454"/>
    </location>
</feature>
<dbReference type="FunCoup" id="I1CGM1">
    <property type="interactions" value="546"/>
</dbReference>
<feature type="compositionally biased region" description="Basic residues" evidence="11">
    <location>
        <begin position="546"/>
        <end position="558"/>
    </location>
</feature>
<keyword evidence="7" id="KW-0733">Signal recognition particle</keyword>
<evidence type="ECO:0000256" key="8">
    <source>
        <dbReference type="ARBA" id="ARBA00023274"/>
    </source>
</evidence>
<dbReference type="GO" id="GO:0005786">
    <property type="term" value="C:signal recognition particle, endoplasmic reticulum targeting"/>
    <property type="evidence" value="ECO:0007669"/>
    <property type="project" value="UniProtKB-KW"/>
</dbReference>
<comment type="subcellular location">
    <subcellularLocation>
        <location evidence="2">Cytoplasm</location>
    </subcellularLocation>
    <subcellularLocation>
        <location evidence="1">Endoplasmic reticulum</location>
    </subcellularLocation>
</comment>
<dbReference type="InterPro" id="IPR019734">
    <property type="entry name" value="TPR_rpt"/>
</dbReference>
<feature type="coiled-coil region" evidence="10">
    <location>
        <begin position="119"/>
        <end position="146"/>
    </location>
</feature>
<dbReference type="InterPro" id="IPR026270">
    <property type="entry name" value="SRP72"/>
</dbReference>
<name>I1CGM1_RHIO9</name>
<keyword evidence="14" id="KW-1185">Reference proteome</keyword>
<dbReference type="SMART" id="SM00028">
    <property type="entry name" value="TPR"/>
    <property type="match status" value="3"/>
</dbReference>
<keyword evidence="5" id="KW-0963">Cytoplasm</keyword>
<dbReference type="PANTHER" id="PTHR14094:SF9">
    <property type="entry name" value="SIGNAL RECOGNITION PARTICLE SUBUNIT SRP72"/>
    <property type="match status" value="1"/>
</dbReference>
<organism evidence="13 14">
    <name type="scientific">Rhizopus delemar (strain RA 99-880 / ATCC MYA-4621 / FGSC 9543 / NRRL 43880)</name>
    <name type="common">Mucormycosis agent</name>
    <name type="synonym">Rhizopus arrhizus var. delemar</name>
    <dbReference type="NCBI Taxonomy" id="246409"/>
    <lineage>
        <taxon>Eukaryota</taxon>
        <taxon>Fungi</taxon>
        <taxon>Fungi incertae sedis</taxon>
        <taxon>Mucoromycota</taxon>
        <taxon>Mucoromycotina</taxon>
        <taxon>Mucoromycetes</taxon>
        <taxon>Mucorales</taxon>
        <taxon>Mucorineae</taxon>
        <taxon>Rhizopodaceae</taxon>
        <taxon>Rhizopus</taxon>
    </lineage>
</organism>
<dbReference type="Pfam" id="PF12895">
    <property type="entry name" value="ANAPC3"/>
    <property type="match status" value="1"/>
</dbReference>
<evidence type="ECO:0000259" key="12">
    <source>
        <dbReference type="Pfam" id="PF08492"/>
    </source>
</evidence>
<evidence type="ECO:0000256" key="5">
    <source>
        <dbReference type="ARBA" id="ARBA00022490"/>
    </source>
</evidence>
<evidence type="ECO:0000256" key="9">
    <source>
        <dbReference type="PROSITE-ProRule" id="PRU00339"/>
    </source>
</evidence>
<accession>I1CGM1</accession>
<keyword evidence="8" id="KW-0687">Ribonucleoprotein</keyword>
<evidence type="ECO:0000256" key="7">
    <source>
        <dbReference type="ARBA" id="ARBA00023135"/>
    </source>
</evidence>
<dbReference type="AlphaFoldDB" id="I1CGM1"/>
<dbReference type="Proteomes" id="UP000009138">
    <property type="component" value="Unassembled WGS sequence"/>
</dbReference>
<dbReference type="PANTHER" id="PTHR14094">
    <property type="entry name" value="SIGNAL RECOGNITION PARTICLE 72"/>
    <property type="match status" value="1"/>
</dbReference>
<evidence type="ECO:0000313" key="13">
    <source>
        <dbReference type="EMBL" id="EIE87601.1"/>
    </source>
</evidence>
<evidence type="ECO:0000256" key="6">
    <source>
        <dbReference type="ARBA" id="ARBA00022824"/>
    </source>
</evidence>
<evidence type="ECO:0000256" key="11">
    <source>
        <dbReference type="SAM" id="MobiDB-lite"/>
    </source>
</evidence>
<dbReference type="Pfam" id="PF13174">
    <property type="entry name" value="TPR_6"/>
    <property type="match status" value="1"/>
</dbReference>
<dbReference type="GO" id="GO:0006614">
    <property type="term" value="P:SRP-dependent cotranslational protein targeting to membrane"/>
    <property type="evidence" value="ECO:0007669"/>
    <property type="project" value="InterPro"/>
</dbReference>
<dbReference type="GO" id="GO:0043022">
    <property type="term" value="F:ribosome binding"/>
    <property type="evidence" value="ECO:0007669"/>
    <property type="project" value="TreeGrafter"/>
</dbReference>
<evidence type="ECO:0000256" key="1">
    <source>
        <dbReference type="ARBA" id="ARBA00004240"/>
    </source>
</evidence>
<keyword evidence="9" id="KW-0802">TPR repeat</keyword>
<evidence type="ECO:0000256" key="10">
    <source>
        <dbReference type="SAM" id="Coils"/>
    </source>
</evidence>
<sequence>MSYEKIYCYYRTNQFVPAMELLEQVKSTNKDSSLLYLEAQILYSQGQFKQSVQVYESLLKTLDKKDVLYDEIQVNLLAAKAGLLFSTNEQDTSAVKESSEDLYEVAYNTASVYLARGEISKAQEQLQLAQKQCMEKSNHMSEEEQEEELAVIATQLGYTYQLQGRTTEAIKIYHSVLNSKDVSVVTVASNNIVSVEQTKDLDEVAKTLKLATSKEVDAKLKGYQKRVILMNESLLHLYSKKVSSATFHQHKASKAIEELKKYAERRPSSLAIHFATIQLQLLESQHAAALQTLQHYLAAAQKQDQYRPALVALLVWLYQQTGQSELAMETLDKAASVWKTDAAFTTTHTPTSIIKQTAAFKLKASRFEEAVADYEQLVKEDPTDAQAVAGLIAAYAQVDPAKAEQYGNALPEIALNHLDIDTLEKVVPGVKRGYVKKDPNSVHVKKPKEKKKRTPLLPKNMDPNVQPDPERWLPKQERSTFRMKGKNKKAANKGPQGAAVEGGGIGGTGSANISGVKKSNSTEQPAAAAVVESVPKPTTVSTNKSSSKKKKGKGKSKW</sequence>
<dbReference type="OrthoDB" id="5421607at2759"/>